<dbReference type="InterPro" id="IPR036061">
    <property type="entry name" value="CheW-like_dom_sf"/>
</dbReference>
<dbReference type="PANTHER" id="PTHR22617:SF43">
    <property type="entry name" value="PROTEIN PILI"/>
    <property type="match status" value="1"/>
</dbReference>
<proteinExistence type="predicted"/>
<keyword evidence="3" id="KW-1185">Reference proteome</keyword>
<gene>
    <name evidence="2" type="ORF">GCM10022268_21900</name>
</gene>
<dbReference type="InterPro" id="IPR002545">
    <property type="entry name" value="CheW-lke_dom"/>
</dbReference>
<feature type="domain" description="CheW-like" evidence="1">
    <location>
        <begin position="2"/>
        <end position="139"/>
    </location>
</feature>
<sequence>MSELFLIAHLAGRWVAVAASQVDSAVDIGEVVAVPCAPPAVRGLAALRSRVVTVIDTQVALGREPARAARRAIIAAIDGHHYAFLVDAFEDVFPFERTSLSSGLALDGRWATAANGVVERDGEPLLVLDLTALVPAGTVIDDQAIAA</sequence>
<organism evidence="2 3">
    <name type="scientific">Sphingomonas cynarae</name>
    <dbReference type="NCBI Taxonomy" id="930197"/>
    <lineage>
        <taxon>Bacteria</taxon>
        <taxon>Pseudomonadati</taxon>
        <taxon>Pseudomonadota</taxon>
        <taxon>Alphaproteobacteria</taxon>
        <taxon>Sphingomonadales</taxon>
        <taxon>Sphingomonadaceae</taxon>
        <taxon>Sphingomonas</taxon>
    </lineage>
</organism>
<protein>
    <recommendedName>
        <fullName evidence="1">CheW-like domain-containing protein</fullName>
    </recommendedName>
</protein>
<comment type="caution">
    <text evidence="2">The sequence shown here is derived from an EMBL/GenBank/DDBJ whole genome shotgun (WGS) entry which is preliminary data.</text>
</comment>
<dbReference type="SMART" id="SM00260">
    <property type="entry name" value="CheW"/>
    <property type="match status" value="1"/>
</dbReference>
<name>A0ABP7E0H4_9SPHN</name>
<evidence type="ECO:0000313" key="2">
    <source>
        <dbReference type="EMBL" id="GAA3712691.1"/>
    </source>
</evidence>
<dbReference type="PANTHER" id="PTHR22617">
    <property type="entry name" value="CHEMOTAXIS SENSOR HISTIDINE KINASE-RELATED"/>
    <property type="match status" value="1"/>
</dbReference>
<dbReference type="Gene3D" id="2.40.50.180">
    <property type="entry name" value="CheA-289, Domain 4"/>
    <property type="match status" value="1"/>
</dbReference>
<dbReference type="EMBL" id="BAABBF010000004">
    <property type="protein sequence ID" value="GAA3712691.1"/>
    <property type="molecule type" value="Genomic_DNA"/>
</dbReference>
<evidence type="ECO:0000259" key="1">
    <source>
        <dbReference type="PROSITE" id="PS50851"/>
    </source>
</evidence>
<reference evidence="3" key="1">
    <citation type="journal article" date="2019" name="Int. J. Syst. Evol. Microbiol.">
        <title>The Global Catalogue of Microorganisms (GCM) 10K type strain sequencing project: providing services to taxonomists for standard genome sequencing and annotation.</title>
        <authorList>
            <consortium name="The Broad Institute Genomics Platform"/>
            <consortium name="The Broad Institute Genome Sequencing Center for Infectious Disease"/>
            <person name="Wu L."/>
            <person name="Ma J."/>
        </authorList>
    </citation>
    <scope>NUCLEOTIDE SEQUENCE [LARGE SCALE GENOMIC DNA]</scope>
    <source>
        <strain evidence="3">JCM 17498</strain>
    </source>
</reference>
<dbReference type="PROSITE" id="PS50851">
    <property type="entry name" value="CHEW"/>
    <property type="match status" value="1"/>
</dbReference>
<dbReference type="Proteomes" id="UP001500523">
    <property type="component" value="Unassembled WGS sequence"/>
</dbReference>
<dbReference type="InterPro" id="IPR039315">
    <property type="entry name" value="CheW"/>
</dbReference>
<dbReference type="SUPFAM" id="SSF50341">
    <property type="entry name" value="CheW-like"/>
    <property type="match status" value="1"/>
</dbReference>
<dbReference type="RefSeq" id="WP_344693417.1">
    <property type="nucleotide sequence ID" value="NZ_BAABBF010000004.1"/>
</dbReference>
<dbReference type="Pfam" id="PF01584">
    <property type="entry name" value="CheW"/>
    <property type="match status" value="1"/>
</dbReference>
<accession>A0ABP7E0H4</accession>
<evidence type="ECO:0000313" key="3">
    <source>
        <dbReference type="Proteomes" id="UP001500523"/>
    </source>
</evidence>
<dbReference type="Gene3D" id="2.30.30.40">
    <property type="entry name" value="SH3 Domains"/>
    <property type="match status" value="1"/>
</dbReference>